<dbReference type="CDD" id="cd10231">
    <property type="entry name" value="ASKHA_NBD_HSP70_YegD-like"/>
    <property type="match status" value="1"/>
</dbReference>
<dbReference type="InterPro" id="IPR013126">
    <property type="entry name" value="Hsp_70_fam"/>
</dbReference>
<name>A0A9X2T5I2_9HYPH</name>
<comment type="caution">
    <text evidence="3">The sequence shown here is derived from an EMBL/GenBank/DDBJ whole genome shotgun (WGS) entry which is preliminary data.</text>
</comment>
<evidence type="ECO:0000313" key="3">
    <source>
        <dbReference type="EMBL" id="MCS0497316.1"/>
    </source>
</evidence>
<dbReference type="Pfam" id="PF00012">
    <property type="entry name" value="HSP70"/>
    <property type="match status" value="2"/>
</dbReference>
<protein>
    <submittedName>
        <fullName evidence="3">Hsp70 family protein</fullName>
    </submittedName>
</protein>
<dbReference type="EMBL" id="JANTHZ010000012">
    <property type="protein sequence ID" value="MCS0497316.1"/>
    <property type="molecule type" value="Genomic_DNA"/>
</dbReference>
<dbReference type="Gene3D" id="3.30.420.40">
    <property type="match status" value="4"/>
</dbReference>
<dbReference type="GO" id="GO:0140662">
    <property type="term" value="F:ATP-dependent protein folding chaperone"/>
    <property type="evidence" value="ECO:0007669"/>
    <property type="project" value="InterPro"/>
</dbReference>
<organism evidence="3 4">
    <name type="scientific">Ancylobacter mangrovi</name>
    <dbReference type="NCBI Taxonomy" id="2972472"/>
    <lineage>
        <taxon>Bacteria</taxon>
        <taxon>Pseudomonadati</taxon>
        <taxon>Pseudomonadota</taxon>
        <taxon>Alphaproteobacteria</taxon>
        <taxon>Hyphomicrobiales</taxon>
        <taxon>Xanthobacteraceae</taxon>
        <taxon>Ancylobacter</taxon>
    </lineage>
</organism>
<dbReference type="RefSeq" id="WP_258734473.1">
    <property type="nucleotide sequence ID" value="NZ_JANTHZ010000012.1"/>
</dbReference>
<keyword evidence="1" id="KW-0547">Nucleotide-binding</keyword>
<reference evidence="3" key="1">
    <citation type="submission" date="2022-08" db="EMBL/GenBank/DDBJ databases">
        <authorList>
            <person name="Li F."/>
        </authorList>
    </citation>
    <scope>NUCLEOTIDE SEQUENCE</scope>
    <source>
        <strain evidence="3">MQZ15Z-1</strain>
    </source>
</reference>
<evidence type="ECO:0000256" key="2">
    <source>
        <dbReference type="ARBA" id="ARBA00022840"/>
    </source>
</evidence>
<dbReference type="PANTHER" id="PTHR19375">
    <property type="entry name" value="HEAT SHOCK PROTEIN 70KDA"/>
    <property type="match status" value="1"/>
</dbReference>
<keyword evidence="2" id="KW-0067">ATP-binding</keyword>
<gene>
    <name evidence="3" type="ORF">NVS89_19695</name>
</gene>
<dbReference type="Gene3D" id="3.90.640.10">
    <property type="entry name" value="Actin, Chain A, domain 4"/>
    <property type="match status" value="2"/>
</dbReference>
<dbReference type="GO" id="GO:0005524">
    <property type="term" value="F:ATP binding"/>
    <property type="evidence" value="ECO:0007669"/>
    <property type="project" value="UniProtKB-KW"/>
</dbReference>
<evidence type="ECO:0000313" key="4">
    <source>
        <dbReference type="Proteomes" id="UP001151088"/>
    </source>
</evidence>
<dbReference type="SUPFAM" id="SSF53067">
    <property type="entry name" value="Actin-like ATPase domain"/>
    <property type="match status" value="2"/>
</dbReference>
<accession>A0A9X2T5I2</accession>
<dbReference type="InterPro" id="IPR042054">
    <property type="entry name" value="YegD-like"/>
</dbReference>
<evidence type="ECO:0000256" key="1">
    <source>
        <dbReference type="ARBA" id="ARBA00022741"/>
    </source>
</evidence>
<dbReference type="InterPro" id="IPR043129">
    <property type="entry name" value="ATPase_NBD"/>
</dbReference>
<dbReference type="AlphaFoldDB" id="A0A9X2T5I2"/>
<dbReference type="Proteomes" id="UP001151088">
    <property type="component" value="Unassembled WGS sequence"/>
</dbReference>
<sequence>MTACGLDFGTSNTTLGAMGRGGPRLVALEDGADTLPSAIFFPRTGTPMVGRAAMAAYVAGEHGRLMRALKSVLGTSLVDETTAVGRVRLSFRGVIAAYLAEVKARGERSVGEELTRVVLGRPVHFVDDDAAGDARAQDVLGAIARDIGFRDISFQFEPIAASLDYERQVEGEELALIADIGGGTSDFSIVRICRARSGEADRASDILANEGVRIGGTDFDRRLSLSMVMPLLGHGSPLKREGLSMPAGIYQDLATWSAINRLYDGRTARTIRELERDAARPEMVRRLARAIEDERGHGLALDVEAAKIRVAEAGRTSLDLAMLEAGLSVGIAHEDLVEHTGALAERIARQISTCLAAAGLAPDDIDALFLTGGSTHLSHVREAICACVPQARVVKGDTFGSVGTGLAIEAGRRYGETEAARPLSCGSTN</sequence>
<keyword evidence="4" id="KW-1185">Reference proteome</keyword>
<proteinExistence type="predicted"/>